<evidence type="ECO:0000256" key="4">
    <source>
        <dbReference type="ARBA" id="ARBA00022576"/>
    </source>
</evidence>
<evidence type="ECO:0000256" key="3">
    <source>
        <dbReference type="ARBA" id="ARBA00011738"/>
    </source>
</evidence>
<dbReference type="Gene3D" id="3.40.640.10">
    <property type="entry name" value="Type I PLP-dependent aspartate aminotransferase-like (Major domain)"/>
    <property type="match status" value="1"/>
</dbReference>
<reference evidence="8" key="1">
    <citation type="submission" date="2014-07" db="EMBL/GenBank/DDBJ databases">
        <authorList>
            <person name="Hornung V.Bastian."/>
        </authorList>
    </citation>
    <scope>NUCLEOTIDE SEQUENCE</scope>
    <source>
        <strain evidence="8">PCE-S</strain>
    </source>
</reference>
<comment type="subunit">
    <text evidence="3">Homodimer.</text>
</comment>
<keyword evidence="5 9" id="KW-0808">Transferase</keyword>
<dbReference type="InterPro" id="IPR015424">
    <property type="entry name" value="PyrdxlP-dep_Trfase"/>
</dbReference>
<dbReference type="InterPro" id="IPR050859">
    <property type="entry name" value="Class-I_PLP-dep_aminotransf"/>
</dbReference>
<evidence type="ECO:0000313" key="10">
    <source>
        <dbReference type="Proteomes" id="UP000054623"/>
    </source>
</evidence>
<dbReference type="Proteomes" id="UP000054623">
    <property type="component" value="Unassembled WGS sequence"/>
</dbReference>
<dbReference type="PATRIC" id="fig|49338.4.peg.2528"/>
<comment type="similarity">
    <text evidence="2">Belongs to the class-I pyridoxal-phosphate-dependent aminotransferase family.</text>
</comment>
<dbReference type="Gene3D" id="3.90.1150.10">
    <property type="entry name" value="Aspartate Aminotransferase, domain 1"/>
    <property type="match status" value="1"/>
</dbReference>
<name>A0A098B2Y4_DESHA</name>
<dbReference type="EMBL" id="LOCK01000012">
    <property type="protein sequence ID" value="KTE92649.1"/>
    <property type="molecule type" value="Genomic_DNA"/>
</dbReference>
<dbReference type="GO" id="GO:0030170">
    <property type="term" value="F:pyridoxal phosphate binding"/>
    <property type="evidence" value="ECO:0007669"/>
    <property type="project" value="InterPro"/>
</dbReference>
<keyword evidence="4 9" id="KW-0032">Aminotransferase</keyword>
<evidence type="ECO:0000259" key="7">
    <source>
        <dbReference type="Pfam" id="PF00155"/>
    </source>
</evidence>
<dbReference type="FunFam" id="3.40.640.10:FF:000053">
    <property type="entry name" value="Aminotransferase, class I"/>
    <property type="match status" value="1"/>
</dbReference>
<dbReference type="AlphaFoldDB" id="A0A098B2Y4"/>
<dbReference type="InterPro" id="IPR015421">
    <property type="entry name" value="PyrdxlP-dep_Trfase_major"/>
</dbReference>
<proteinExistence type="inferred from homology"/>
<keyword evidence="6" id="KW-0663">Pyridoxal phosphate</keyword>
<dbReference type="Pfam" id="PF00155">
    <property type="entry name" value="Aminotran_1_2"/>
    <property type="match status" value="1"/>
</dbReference>
<dbReference type="OMA" id="HRPEGGM"/>
<dbReference type="InterPro" id="IPR004839">
    <property type="entry name" value="Aminotransferase_I/II_large"/>
</dbReference>
<dbReference type="GO" id="GO:1901605">
    <property type="term" value="P:alpha-amino acid metabolic process"/>
    <property type="evidence" value="ECO:0007669"/>
    <property type="project" value="TreeGrafter"/>
</dbReference>
<evidence type="ECO:0000313" key="8">
    <source>
        <dbReference type="EMBL" id="CDX02236.1"/>
    </source>
</evidence>
<dbReference type="OrthoDB" id="9808770at2"/>
<comment type="cofactor">
    <cofactor evidence="1">
        <name>pyridoxal 5'-phosphate</name>
        <dbReference type="ChEBI" id="CHEBI:597326"/>
    </cofactor>
</comment>
<dbReference type="RefSeq" id="WP_011460079.1">
    <property type="nucleotide sequence ID" value="NZ_JAYFNZ010000016.1"/>
</dbReference>
<organism evidence="8">
    <name type="scientific">Desulfitobacterium hafniense</name>
    <name type="common">Desulfitobacterium frappieri</name>
    <dbReference type="NCBI Taxonomy" id="49338"/>
    <lineage>
        <taxon>Bacteria</taxon>
        <taxon>Bacillati</taxon>
        <taxon>Bacillota</taxon>
        <taxon>Clostridia</taxon>
        <taxon>Eubacteriales</taxon>
        <taxon>Desulfitobacteriaceae</taxon>
        <taxon>Desulfitobacterium</taxon>
    </lineage>
</organism>
<feature type="domain" description="Aminotransferase class I/classII large" evidence="7">
    <location>
        <begin position="44"/>
        <end position="380"/>
    </location>
</feature>
<evidence type="ECO:0000256" key="5">
    <source>
        <dbReference type="ARBA" id="ARBA00022679"/>
    </source>
</evidence>
<evidence type="ECO:0000256" key="2">
    <source>
        <dbReference type="ARBA" id="ARBA00007441"/>
    </source>
</evidence>
<dbReference type="PANTHER" id="PTHR42790">
    <property type="entry name" value="AMINOTRANSFERASE"/>
    <property type="match status" value="1"/>
</dbReference>
<accession>A0A098B2Y4</accession>
<sequence length="386" mass="43577">MKYAKWMKNVGEGFIGEMLRAAQNPAMISFAGGLPALDLFPTQDLQAAFQKVFEEQGNAALQYAQTAGYPELRSWVASQHQRSQRPARTAEVIITTGSQQGLSLLAQTFLDPGDTVFLETPTYLGAIQAFEGFRADFQMIPCDEEGILPDELEKALAFTTPKFLYLIPNYQNPSGRVMGLERRKELLKVSQKYGLLLVEDNPYGELRYEGEPIPHLAELGENVIYLGTFSKVLAPGLRIGYVLADEDIIMHLEQTKEGVDLHSNNLTQRAIYEYLQKDLLPDHILKLREVYNVRRKAMVESIQTYLGDRVEMKVPAGGLFLWAKLMGVNNSFDYVQDMIRQNVLYVPGALFYADGRVSNEMRLNYSCSTPEIIEEGMRRLARGLNQ</sequence>
<reference evidence="9 10" key="2">
    <citation type="submission" date="2015-12" db="EMBL/GenBank/DDBJ databases">
        <title>Draft Genome Sequence of Desulfitobacterium hafniense Strain DH, a Sulfate-reducing Bacterium Isolated from Paddy Soils.</title>
        <authorList>
            <person name="Bao P."/>
            <person name="Zhang X."/>
            <person name="Li G."/>
        </authorList>
    </citation>
    <scope>NUCLEOTIDE SEQUENCE [LARGE SCALE GENOMIC DNA]</scope>
    <source>
        <strain evidence="9 10">DH</strain>
    </source>
</reference>
<dbReference type="GO" id="GO:0008483">
    <property type="term" value="F:transaminase activity"/>
    <property type="evidence" value="ECO:0007669"/>
    <property type="project" value="UniProtKB-KW"/>
</dbReference>
<evidence type="ECO:0000313" key="9">
    <source>
        <dbReference type="EMBL" id="KTE92649.1"/>
    </source>
</evidence>
<dbReference type="SUPFAM" id="SSF53383">
    <property type="entry name" value="PLP-dependent transferases"/>
    <property type="match status" value="1"/>
</dbReference>
<dbReference type="EMBL" id="LK996017">
    <property type="protein sequence ID" value="CDX02236.1"/>
    <property type="molecule type" value="Genomic_DNA"/>
</dbReference>
<dbReference type="CDD" id="cd00609">
    <property type="entry name" value="AAT_like"/>
    <property type="match status" value="1"/>
</dbReference>
<dbReference type="PANTHER" id="PTHR42790:SF19">
    <property type="entry name" value="KYNURENINE_ALPHA-AMINOADIPATE AMINOTRANSFERASE, MITOCHONDRIAL"/>
    <property type="match status" value="1"/>
</dbReference>
<gene>
    <name evidence="9" type="ORF">AT727_18245</name>
    <name evidence="8" type="ORF">DPCES_2349</name>
</gene>
<protein>
    <submittedName>
        <fullName evidence="8">2-aminoadipate transaminase</fullName>
    </submittedName>
    <submittedName>
        <fullName evidence="9">Aminotransferase</fullName>
    </submittedName>
</protein>
<dbReference type="InterPro" id="IPR015422">
    <property type="entry name" value="PyrdxlP-dep_Trfase_small"/>
</dbReference>
<evidence type="ECO:0000256" key="1">
    <source>
        <dbReference type="ARBA" id="ARBA00001933"/>
    </source>
</evidence>
<evidence type="ECO:0000256" key="6">
    <source>
        <dbReference type="ARBA" id="ARBA00022898"/>
    </source>
</evidence>